<proteinExistence type="predicted"/>
<keyword evidence="3" id="KW-1185">Reference proteome</keyword>
<dbReference type="AlphaFoldDB" id="A0A8B6DGG2"/>
<organism evidence="2 3">
    <name type="scientific">Mytilus galloprovincialis</name>
    <name type="common">Mediterranean mussel</name>
    <dbReference type="NCBI Taxonomy" id="29158"/>
    <lineage>
        <taxon>Eukaryota</taxon>
        <taxon>Metazoa</taxon>
        <taxon>Spiralia</taxon>
        <taxon>Lophotrochozoa</taxon>
        <taxon>Mollusca</taxon>
        <taxon>Bivalvia</taxon>
        <taxon>Autobranchia</taxon>
        <taxon>Pteriomorphia</taxon>
        <taxon>Mytilida</taxon>
        <taxon>Mytiloidea</taxon>
        <taxon>Mytilidae</taxon>
        <taxon>Mytilinae</taxon>
        <taxon>Mytilus</taxon>
    </lineage>
</organism>
<reference evidence="2" key="1">
    <citation type="submission" date="2018-11" db="EMBL/GenBank/DDBJ databases">
        <authorList>
            <person name="Alioto T."/>
            <person name="Alioto T."/>
        </authorList>
    </citation>
    <scope>NUCLEOTIDE SEQUENCE</scope>
</reference>
<dbReference type="EMBL" id="UYJE01003428">
    <property type="protein sequence ID" value="VDI19260.1"/>
    <property type="molecule type" value="Genomic_DNA"/>
</dbReference>
<evidence type="ECO:0000313" key="2">
    <source>
        <dbReference type="EMBL" id="VDI19260.1"/>
    </source>
</evidence>
<evidence type="ECO:0000256" key="1">
    <source>
        <dbReference type="SAM" id="MobiDB-lite"/>
    </source>
</evidence>
<feature type="compositionally biased region" description="Basic and acidic residues" evidence="1">
    <location>
        <begin position="50"/>
        <end position="65"/>
    </location>
</feature>
<name>A0A8B6DGG2_MYTGA</name>
<protein>
    <submittedName>
        <fullName evidence="2">Uncharacterized protein</fullName>
    </submittedName>
</protein>
<gene>
    <name evidence="2" type="ORF">MGAL_10B051995</name>
</gene>
<dbReference type="OrthoDB" id="2984333at2759"/>
<comment type="caution">
    <text evidence="2">The sequence shown here is derived from an EMBL/GenBank/DDBJ whole genome shotgun (WGS) entry which is preliminary data.</text>
</comment>
<feature type="region of interest" description="Disordered" evidence="1">
    <location>
        <begin position="36"/>
        <end position="65"/>
    </location>
</feature>
<dbReference type="Proteomes" id="UP000596742">
    <property type="component" value="Unassembled WGS sequence"/>
</dbReference>
<evidence type="ECO:0000313" key="3">
    <source>
        <dbReference type="Proteomes" id="UP000596742"/>
    </source>
</evidence>
<accession>A0A8B6DGG2</accession>
<sequence length="140" mass="16194">MDMLEEEEDTAPFVLFTPESLATIHANINDLKAIKKADKQAAEEGEEEELPHHEEEPKPEPKFEAGKKLPRELIDDFPPEFVGKPIEDLDEYYDPHMTFCVIGKDKSIYRFSATNALFLLSPFNPFRRIALYLLVHPYPF</sequence>